<dbReference type="OrthoDB" id="1287238at2"/>
<comment type="caution">
    <text evidence="1">The sequence shown here is derived from an EMBL/GenBank/DDBJ whole genome shotgun (WGS) entry which is preliminary data.</text>
</comment>
<dbReference type="EMBL" id="MORL01000044">
    <property type="protein sequence ID" value="OIN55675.1"/>
    <property type="molecule type" value="Genomic_DNA"/>
</dbReference>
<keyword evidence="2" id="KW-1185">Reference proteome</keyword>
<gene>
    <name evidence="1" type="ORF">BLX24_28770</name>
</gene>
<evidence type="ECO:0000313" key="2">
    <source>
        <dbReference type="Proteomes" id="UP000181790"/>
    </source>
</evidence>
<dbReference type="Proteomes" id="UP000181790">
    <property type="component" value="Unassembled WGS sequence"/>
</dbReference>
<organism evidence="1 2">
    <name type="scientific">Arsenicibacter rosenii</name>
    <dbReference type="NCBI Taxonomy" id="1750698"/>
    <lineage>
        <taxon>Bacteria</taxon>
        <taxon>Pseudomonadati</taxon>
        <taxon>Bacteroidota</taxon>
        <taxon>Cytophagia</taxon>
        <taxon>Cytophagales</taxon>
        <taxon>Spirosomataceae</taxon>
        <taxon>Arsenicibacter</taxon>
    </lineage>
</organism>
<name>A0A1S2VBI5_9BACT</name>
<sequence length="473" mass="53783">MIDIRIEGQSLDLASDTAFSLETFNPLFDMSEIQGARVYPFTVPSTPRNRRILGYFYDPKVGYDNRRYRAEKYLFGEQIERGFIRIIEVNEKGFSLYYTHNLGEIFFDLQKTRLNEMLDLGSEPVPASPAVNPSLTDAGTKYFFPSVINPSFYGNNTTVSYSGTVNNWNGSAFLPNARVPMIYLKWLFNRFAQLANFRFAGDFFTDPTLSRLLLFNQYALDGATTLSYTNHLPAMTMPELILNLRLLFNLYLEFDPWNRILTADFAKDIISTQHVIDWTNKAFPNHTKIPELINRLDLGYEIDSNDLLMNPVPADFDKYITPETSLNQGGSILPVRSRFSTLNTDATSGLAKIQQAGISVNNKDSSQSGSPKLLFWNGVISGVPTATNQYGNVRLAWHGANNLVDRYWSNYEAMRESTFLVKKIVHLTPGDLARFSFRQKVHIRGVNYLVGSIKASIIMDRQTVLCEVELYKV</sequence>
<dbReference type="RefSeq" id="WP_071506692.1">
    <property type="nucleotide sequence ID" value="NZ_MORL01000044.1"/>
</dbReference>
<reference evidence="1 2" key="1">
    <citation type="submission" date="2016-10" db="EMBL/GenBank/DDBJ databases">
        <title>Arsenicibacter rosenii gen. nov., sp. nov., an efficient arsenic-methylating bacterium isolated from an arsenic-contaminated paddy soil.</title>
        <authorList>
            <person name="Huang K."/>
        </authorList>
    </citation>
    <scope>NUCLEOTIDE SEQUENCE [LARGE SCALE GENOMIC DNA]</scope>
    <source>
        <strain evidence="1 2">SM-1</strain>
    </source>
</reference>
<accession>A0A1S2VBI5</accession>
<dbReference type="AlphaFoldDB" id="A0A1S2VBI5"/>
<evidence type="ECO:0000313" key="1">
    <source>
        <dbReference type="EMBL" id="OIN55675.1"/>
    </source>
</evidence>
<protein>
    <submittedName>
        <fullName evidence="1">Uncharacterized protein</fullName>
    </submittedName>
</protein>
<proteinExistence type="predicted"/>